<organism evidence="1">
    <name type="scientific">Anthurium amnicola</name>
    <dbReference type="NCBI Taxonomy" id="1678845"/>
    <lineage>
        <taxon>Eukaryota</taxon>
        <taxon>Viridiplantae</taxon>
        <taxon>Streptophyta</taxon>
        <taxon>Embryophyta</taxon>
        <taxon>Tracheophyta</taxon>
        <taxon>Spermatophyta</taxon>
        <taxon>Magnoliopsida</taxon>
        <taxon>Liliopsida</taxon>
        <taxon>Araceae</taxon>
        <taxon>Pothoideae</taxon>
        <taxon>Potheae</taxon>
        <taxon>Anthurium</taxon>
    </lineage>
</organism>
<gene>
    <name evidence="1" type="ORF">g.143047</name>
</gene>
<proteinExistence type="predicted"/>
<name>A0A1D1Y6J9_9ARAE</name>
<accession>A0A1D1Y6J9</accession>
<reference evidence="1" key="1">
    <citation type="submission" date="2015-07" db="EMBL/GenBank/DDBJ databases">
        <title>Transcriptome Assembly of Anthurium amnicola.</title>
        <authorList>
            <person name="Suzuki J."/>
        </authorList>
    </citation>
    <scope>NUCLEOTIDE SEQUENCE</scope>
</reference>
<protein>
    <submittedName>
        <fullName evidence="1">Uncharacterized protein</fullName>
    </submittedName>
</protein>
<dbReference type="AlphaFoldDB" id="A0A1D1Y6J9"/>
<sequence>MTIASSLPLSCLAFLLPPLLQLCKLRLEPSSLPLSLATRLSLLPDLYKRSFPPKSSSALVGDVSAAALVGRGDSAGRCRGSVLRVAAAVCSCRGEGNPARSVSRGVGWRGGFGGMAKLYVQTTPPPDLNK</sequence>
<dbReference type="EMBL" id="GDJX01017665">
    <property type="protein sequence ID" value="JAT50271.1"/>
    <property type="molecule type" value="Transcribed_RNA"/>
</dbReference>
<evidence type="ECO:0000313" key="1">
    <source>
        <dbReference type="EMBL" id="JAT50271.1"/>
    </source>
</evidence>
<feature type="non-terminal residue" evidence="1">
    <location>
        <position position="130"/>
    </location>
</feature>